<dbReference type="EMBL" id="AFZG01000019">
    <property type="protein sequence ID" value="EHL19571.1"/>
    <property type="molecule type" value="Genomic_DNA"/>
</dbReference>
<dbReference type="EMBL" id="AFZE01000057">
    <property type="protein sequence ID" value="EHL10591.1"/>
    <property type="molecule type" value="Genomic_DNA"/>
</dbReference>
<dbReference type="BioCyc" id="EBAC796937-HMP:GMGH-808-MONOMER"/>
<gene>
    <name evidence="3" type="ORF">HMPREF9628_00292</name>
    <name evidence="2" type="ORF">HMPREF9629_00806</name>
</gene>
<evidence type="ECO:0000313" key="2">
    <source>
        <dbReference type="EMBL" id="EHL10591.1"/>
    </source>
</evidence>
<dbReference type="SUPFAM" id="SSF54427">
    <property type="entry name" value="NTF2-like"/>
    <property type="match status" value="1"/>
</dbReference>
<dbReference type="Proteomes" id="UP000006437">
    <property type="component" value="Unassembled WGS sequence"/>
</dbReference>
<dbReference type="InterPro" id="IPR000160">
    <property type="entry name" value="GGDEF_dom"/>
</dbReference>
<dbReference type="PANTHER" id="PTHR45138:SF9">
    <property type="entry name" value="DIGUANYLATE CYCLASE DGCM-RELATED"/>
    <property type="match status" value="1"/>
</dbReference>
<evidence type="ECO:0000313" key="5">
    <source>
        <dbReference type="Proteomes" id="UP000006437"/>
    </source>
</evidence>
<comment type="caution">
    <text evidence="2">The sequence shown here is derived from an EMBL/GenBank/DDBJ whole genome shotgun (WGS) entry which is preliminary data.</text>
</comment>
<evidence type="ECO:0000313" key="4">
    <source>
        <dbReference type="Proteomes" id="UP000003379"/>
    </source>
</evidence>
<dbReference type="InterPro" id="IPR050469">
    <property type="entry name" value="Diguanylate_Cyclase"/>
</dbReference>
<dbReference type="Pfam" id="PF00990">
    <property type="entry name" value="GGDEF"/>
    <property type="match status" value="1"/>
</dbReference>
<dbReference type="InterPro" id="IPR037401">
    <property type="entry name" value="SnoaL-like"/>
</dbReference>
<dbReference type="InterPro" id="IPR032710">
    <property type="entry name" value="NTF2-like_dom_sf"/>
</dbReference>
<organism evidence="2 5">
    <name type="scientific">Peptoanaerobacter stomatis</name>
    <dbReference type="NCBI Taxonomy" id="796937"/>
    <lineage>
        <taxon>Bacteria</taxon>
        <taxon>Bacillati</taxon>
        <taxon>Bacillota</taxon>
        <taxon>Clostridia</taxon>
        <taxon>Peptostreptococcales</taxon>
        <taxon>Filifactoraceae</taxon>
        <taxon>Peptoanaerobacter</taxon>
    </lineage>
</organism>
<sequence length="313" mass="36227">MDFSKLVEELWKKFFSKVDEKTKGDIIKWFSPKCVIIGTGAHEFYTGLDNFLCAFANEMTERNDIEFNLKNIWCEQMQFDSKTCLVYGKIYVLGESEDKSVLINMDGRFTLIFHMVEGHWEIIHIHYSIPNQEQGDGEYYPKTLLKKVQELQSINDEMRALAQKDGLTGLDNFRTFSNQWEHRSKYGWFFVLDLDHFKQINDTYGHLAGNEVLLYMGKVFRSVIRENDLLCRMGGDEFLIFCSEMKNKSDATEFAQRLINEVRKAGESNLYWTTVSVGAAEVTSGMSIDEALENADKSLYVVKKTKRGGFFAI</sequence>
<dbReference type="InterPro" id="IPR029787">
    <property type="entry name" value="Nucleotide_cyclase"/>
</dbReference>
<dbReference type="GO" id="GO:0052621">
    <property type="term" value="F:diguanylate cyclase activity"/>
    <property type="evidence" value="ECO:0007669"/>
    <property type="project" value="TreeGrafter"/>
</dbReference>
<dbReference type="CDD" id="cd01949">
    <property type="entry name" value="GGDEF"/>
    <property type="match status" value="1"/>
</dbReference>
<dbReference type="InterPro" id="IPR043128">
    <property type="entry name" value="Rev_trsase/Diguanyl_cyclase"/>
</dbReference>
<dbReference type="GO" id="GO:0043709">
    <property type="term" value="P:cell adhesion involved in single-species biofilm formation"/>
    <property type="evidence" value="ECO:0007669"/>
    <property type="project" value="TreeGrafter"/>
</dbReference>
<dbReference type="Pfam" id="PF13474">
    <property type="entry name" value="SnoaL_3"/>
    <property type="match status" value="1"/>
</dbReference>
<dbReference type="GO" id="GO:1902201">
    <property type="term" value="P:negative regulation of bacterial-type flagellum-dependent cell motility"/>
    <property type="evidence" value="ECO:0007669"/>
    <property type="project" value="TreeGrafter"/>
</dbReference>
<reference evidence="3 4" key="2">
    <citation type="submission" date="2011-08" db="EMBL/GenBank/DDBJ databases">
        <title>The Genome Sequence of Eubacteriaceae bacterium CM5.</title>
        <authorList>
            <consortium name="The Broad Institute Genome Sequencing Platform"/>
            <person name="Earl A."/>
            <person name="Ward D."/>
            <person name="Feldgarden M."/>
            <person name="Gevers D."/>
            <person name="Sizova M."/>
            <person name="Hazen A."/>
            <person name="Epstein S."/>
            <person name="Young S.K."/>
            <person name="Zeng Q."/>
            <person name="Gargeya S."/>
            <person name="Fitzgerald M."/>
            <person name="Haas B."/>
            <person name="Abouelleil A."/>
            <person name="Alvarado L."/>
            <person name="Arachchi H.M."/>
            <person name="Berlin A."/>
            <person name="Brown A."/>
            <person name="Chapman S.B."/>
            <person name="Chen Z."/>
            <person name="Dunbar C."/>
            <person name="Freedman E."/>
            <person name="Gearin G."/>
            <person name="Gellesch M."/>
            <person name="Goldberg J."/>
            <person name="Griggs A."/>
            <person name="Gujja S."/>
            <person name="Heiman D."/>
            <person name="Howarth C."/>
            <person name="Larson L."/>
            <person name="Lui A."/>
            <person name="MacDonald P.J.P."/>
            <person name="Montmayeur A."/>
            <person name="Murphy C."/>
            <person name="Neiman D."/>
            <person name="Pearson M."/>
            <person name="Priest M."/>
            <person name="Roberts A."/>
            <person name="Saif S."/>
            <person name="Shea T."/>
            <person name="Shenoy N."/>
            <person name="Sisk P."/>
            <person name="Stolte C."/>
            <person name="Sykes S."/>
            <person name="Wortman J."/>
            <person name="Nusbaum C."/>
            <person name="Birren B."/>
        </authorList>
    </citation>
    <scope>NUCLEOTIDE SEQUENCE [LARGE SCALE GENOMIC DNA]</scope>
    <source>
        <strain evidence="3 4">CM5</strain>
    </source>
</reference>
<accession>G9X349</accession>
<dbReference type="Proteomes" id="UP000003379">
    <property type="component" value="Unassembled WGS sequence"/>
</dbReference>
<proteinExistence type="predicted"/>
<evidence type="ECO:0000259" key="1">
    <source>
        <dbReference type="PROSITE" id="PS50887"/>
    </source>
</evidence>
<accession>G9XC84</accession>
<dbReference type="AlphaFoldDB" id="G9X349"/>
<dbReference type="STRING" id="796937.HMPREF9630_01353"/>
<dbReference type="SUPFAM" id="SSF55073">
    <property type="entry name" value="Nucleotide cyclase"/>
    <property type="match status" value="1"/>
</dbReference>
<dbReference type="Gene3D" id="3.30.70.270">
    <property type="match status" value="1"/>
</dbReference>
<evidence type="ECO:0000313" key="3">
    <source>
        <dbReference type="EMBL" id="EHL19571.1"/>
    </source>
</evidence>
<reference evidence="2 5" key="1">
    <citation type="submission" date="2011-08" db="EMBL/GenBank/DDBJ databases">
        <title>The Genome Sequence of Eubacteriaceae bacterium ACC19a.</title>
        <authorList>
            <consortium name="The Broad Institute Genome Sequencing Platform"/>
            <person name="Earl A."/>
            <person name="Ward D."/>
            <person name="Feldgarden M."/>
            <person name="Gevers D."/>
            <person name="Sizova M."/>
            <person name="Hazen A."/>
            <person name="Epstein S."/>
            <person name="Young S.K."/>
            <person name="Zeng Q."/>
            <person name="Gargeya S."/>
            <person name="Fitzgerald M."/>
            <person name="Haas B."/>
            <person name="Abouelleil A."/>
            <person name="Alvarado L."/>
            <person name="Arachchi H.M."/>
            <person name="Berlin A."/>
            <person name="Brown A."/>
            <person name="Chapman S.B."/>
            <person name="Chen Z."/>
            <person name="Dunbar C."/>
            <person name="Freedman E."/>
            <person name="Gearin G."/>
            <person name="Gellesch M."/>
            <person name="Goldberg J."/>
            <person name="Griggs A."/>
            <person name="Gujja S."/>
            <person name="Heiman D."/>
            <person name="Howarth C."/>
            <person name="Larson L."/>
            <person name="Lui A."/>
            <person name="MacDonald P.J.P."/>
            <person name="Montmayeur A."/>
            <person name="Murphy C."/>
            <person name="Neiman D."/>
            <person name="Pearson M."/>
            <person name="Priest M."/>
            <person name="Roberts A."/>
            <person name="Saif S."/>
            <person name="Shea T."/>
            <person name="Shenoy N."/>
            <person name="Sisk P."/>
            <person name="Stolte C."/>
            <person name="Sykes S."/>
            <person name="Wortman J."/>
            <person name="Nusbaum C."/>
            <person name="Birren B."/>
        </authorList>
    </citation>
    <scope>NUCLEOTIDE SEQUENCE [LARGE SCALE GENOMIC DNA]</scope>
    <source>
        <strain evidence="2 5">ACC19a</strain>
    </source>
</reference>
<dbReference type="PANTHER" id="PTHR45138">
    <property type="entry name" value="REGULATORY COMPONENTS OF SENSORY TRANSDUCTION SYSTEM"/>
    <property type="match status" value="1"/>
</dbReference>
<dbReference type="RefSeq" id="WP_009525041.1">
    <property type="nucleotide sequence ID" value="NZ_JBQMYE010000065.1"/>
</dbReference>
<protein>
    <recommendedName>
        <fullName evidence="1">GGDEF domain-containing protein</fullName>
    </recommendedName>
</protein>
<dbReference type="PROSITE" id="PS50887">
    <property type="entry name" value="GGDEF"/>
    <property type="match status" value="1"/>
</dbReference>
<dbReference type="HOGENOM" id="CLU_073285_0_0_9"/>
<dbReference type="Gene3D" id="3.10.450.50">
    <property type="match status" value="1"/>
</dbReference>
<dbReference type="SMART" id="SM00267">
    <property type="entry name" value="GGDEF"/>
    <property type="match status" value="1"/>
</dbReference>
<feature type="domain" description="GGDEF" evidence="1">
    <location>
        <begin position="185"/>
        <end position="313"/>
    </location>
</feature>
<name>G9X349_9FIRM</name>
<dbReference type="NCBIfam" id="TIGR00254">
    <property type="entry name" value="GGDEF"/>
    <property type="match status" value="1"/>
</dbReference>
<dbReference type="GO" id="GO:0005886">
    <property type="term" value="C:plasma membrane"/>
    <property type="evidence" value="ECO:0007669"/>
    <property type="project" value="TreeGrafter"/>
</dbReference>